<dbReference type="Proteomes" id="UP000016540">
    <property type="component" value="Unassembled WGS sequence"/>
</dbReference>
<evidence type="ECO:0000256" key="10">
    <source>
        <dbReference type="ARBA" id="ARBA00030775"/>
    </source>
</evidence>
<dbReference type="SUPFAM" id="SSF54523">
    <property type="entry name" value="Pili subunits"/>
    <property type="match status" value="1"/>
</dbReference>
<dbReference type="OrthoDB" id="6886961at2"/>
<dbReference type="PROSITE" id="PS00409">
    <property type="entry name" value="PROKAR_NTER_METHYL"/>
    <property type="match status" value="1"/>
</dbReference>
<evidence type="ECO:0000256" key="4">
    <source>
        <dbReference type="ARBA" id="ARBA00022481"/>
    </source>
</evidence>
<dbReference type="STRING" id="1318628.MARLIPOL_17273"/>
<evidence type="ECO:0000256" key="6">
    <source>
        <dbReference type="ARBA" id="ARBA00022692"/>
    </source>
</evidence>
<dbReference type="EMBL" id="ASAD01000024">
    <property type="protein sequence ID" value="EON90697.1"/>
    <property type="molecule type" value="Genomic_DNA"/>
</dbReference>
<name>R8AWK9_9GAMM</name>
<keyword evidence="3" id="KW-1003">Cell membrane</keyword>
<evidence type="ECO:0000256" key="7">
    <source>
        <dbReference type="ARBA" id="ARBA00022989"/>
    </source>
</evidence>
<dbReference type="Pfam" id="PF12019">
    <property type="entry name" value="GspH"/>
    <property type="match status" value="1"/>
</dbReference>
<gene>
    <name evidence="13" type="ORF">MARLIPOL_17273</name>
</gene>
<dbReference type="InterPro" id="IPR012902">
    <property type="entry name" value="N_methyl_site"/>
</dbReference>
<dbReference type="Pfam" id="PF07963">
    <property type="entry name" value="N_methyl"/>
    <property type="match status" value="1"/>
</dbReference>
<evidence type="ECO:0000313" key="14">
    <source>
        <dbReference type="Proteomes" id="UP000016540"/>
    </source>
</evidence>
<accession>R8AWK9</accession>
<keyword evidence="6 11" id="KW-0812">Transmembrane</keyword>
<sequence length="186" mass="20859">MLPTKHPTGFTLLELIIVIAIVAVTLSLAVPGWKMLVNKGQHRAILENYHGLFAFARWSAASQRKLVTVCPLSDKQQCVDNWELPVSVFIDEDKDKQPDDGRILRQMAPGIRPFTLRSRTGGRGYFRFNEYGMAHGSPGSLVLCPNEIDSGTMTYMPVNMAGRFRVEYDDDADGIIRLRWGTTITC</sequence>
<evidence type="ECO:0000256" key="1">
    <source>
        <dbReference type="ARBA" id="ARBA00004377"/>
    </source>
</evidence>
<dbReference type="GO" id="GO:0015628">
    <property type="term" value="P:protein secretion by the type II secretion system"/>
    <property type="evidence" value="ECO:0007669"/>
    <property type="project" value="InterPro"/>
</dbReference>
<comment type="similarity">
    <text evidence="9">Belongs to the GSP H family.</text>
</comment>
<feature type="transmembrane region" description="Helical" evidence="11">
    <location>
        <begin position="12"/>
        <end position="33"/>
    </location>
</feature>
<dbReference type="RefSeq" id="WP_012139680.1">
    <property type="nucleotide sequence ID" value="NZ_KE007330.1"/>
</dbReference>
<dbReference type="GO" id="GO:0005886">
    <property type="term" value="C:plasma membrane"/>
    <property type="evidence" value="ECO:0007669"/>
    <property type="project" value="UniProtKB-SubCell"/>
</dbReference>
<comment type="caution">
    <text evidence="13">The sequence shown here is derived from an EMBL/GenBank/DDBJ whole genome shotgun (WGS) entry which is preliminary data.</text>
</comment>
<dbReference type="InterPro" id="IPR045584">
    <property type="entry name" value="Pilin-like"/>
</dbReference>
<feature type="domain" description="General secretion pathway GspH" evidence="12">
    <location>
        <begin position="50"/>
        <end position="149"/>
    </location>
</feature>
<organism evidence="13 14">
    <name type="scientific">Marinobacter lipolyticus SM19</name>
    <dbReference type="NCBI Taxonomy" id="1318628"/>
    <lineage>
        <taxon>Bacteria</taxon>
        <taxon>Pseudomonadati</taxon>
        <taxon>Pseudomonadota</taxon>
        <taxon>Gammaproteobacteria</taxon>
        <taxon>Pseudomonadales</taxon>
        <taxon>Marinobacteraceae</taxon>
        <taxon>Marinobacter</taxon>
    </lineage>
</organism>
<comment type="subcellular location">
    <subcellularLocation>
        <location evidence="1">Cell inner membrane</location>
        <topology evidence="1">Single-pass membrane protein</topology>
    </subcellularLocation>
</comment>
<evidence type="ECO:0000313" key="13">
    <source>
        <dbReference type="EMBL" id="EON90697.1"/>
    </source>
</evidence>
<evidence type="ECO:0000256" key="3">
    <source>
        <dbReference type="ARBA" id="ARBA00022475"/>
    </source>
</evidence>
<keyword evidence="14" id="KW-1185">Reference proteome</keyword>
<dbReference type="NCBIfam" id="TIGR02532">
    <property type="entry name" value="IV_pilin_GFxxxE"/>
    <property type="match status" value="1"/>
</dbReference>
<dbReference type="Gene3D" id="3.55.40.10">
    <property type="entry name" value="minor pseudopilin epsh domain"/>
    <property type="match status" value="1"/>
</dbReference>
<dbReference type="HOGENOM" id="CLU_084761_4_1_6"/>
<keyword evidence="5" id="KW-0997">Cell inner membrane</keyword>
<keyword evidence="7 11" id="KW-1133">Transmembrane helix</keyword>
<evidence type="ECO:0000256" key="9">
    <source>
        <dbReference type="ARBA" id="ARBA00025772"/>
    </source>
</evidence>
<dbReference type="AlphaFoldDB" id="R8AWK9"/>
<evidence type="ECO:0000256" key="8">
    <source>
        <dbReference type="ARBA" id="ARBA00023136"/>
    </source>
</evidence>
<dbReference type="eggNOG" id="COG4970">
    <property type="taxonomic scope" value="Bacteria"/>
</dbReference>
<reference evidence="13 14" key="1">
    <citation type="journal article" date="2013" name="Genome Announc.">
        <title>Draft Genome Sequence of the Moderately Halophilic Bacterium Marinobacter lipolyticus Strain SM19.</title>
        <authorList>
            <person name="Papke R.T."/>
            <person name="de la Haba R.R."/>
            <person name="Infante-Dominguez C."/>
            <person name="Perez D."/>
            <person name="Sanchez-Porro C."/>
            <person name="Lapierre P."/>
            <person name="Ventosa A."/>
        </authorList>
    </citation>
    <scope>NUCLEOTIDE SEQUENCE [LARGE SCALE GENOMIC DNA]</scope>
    <source>
        <strain evidence="13 14">SM19</strain>
    </source>
</reference>
<evidence type="ECO:0000256" key="5">
    <source>
        <dbReference type="ARBA" id="ARBA00022519"/>
    </source>
</evidence>
<keyword evidence="8 11" id="KW-0472">Membrane</keyword>
<dbReference type="PATRIC" id="fig|1318628.3.peg.3452"/>
<proteinExistence type="inferred from homology"/>
<dbReference type="GO" id="GO:0015627">
    <property type="term" value="C:type II protein secretion system complex"/>
    <property type="evidence" value="ECO:0007669"/>
    <property type="project" value="InterPro"/>
</dbReference>
<protein>
    <recommendedName>
        <fullName evidence="2">Type II secretion system protein H</fullName>
    </recommendedName>
    <alternativeName>
        <fullName evidence="10">General secretion pathway protein H</fullName>
    </alternativeName>
</protein>
<evidence type="ECO:0000256" key="2">
    <source>
        <dbReference type="ARBA" id="ARBA00021549"/>
    </source>
</evidence>
<evidence type="ECO:0000256" key="11">
    <source>
        <dbReference type="SAM" id="Phobius"/>
    </source>
</evidence>
<dbReference type="InterPro" id="IPR022346">
    <property type="entry name" value="T2SS_GspH"/>
</dbReference>
<keyword evidence="4" id="KW-0488">Methylation</keyword>
<evidence type="ECO:0000259" key="12">
    <source>
        <dbReference type="Pfam" id="PF12019"/>
    </source>
</evidence>